<feature type="region of interest" description="Disordered" evidence="1">
    <location>
        <begin position="1"/>
        <end position="64"/>
    </location>
</feature>
<dbReference type="PANTHER" id="PTHR11909">
    <property type="entry name" value="CASEIN KINASE-RELATED"/>
    <property type="match status" value="1"/>
</dbReference>
<accession>A0A915CJ51</accession>
<organism evidence="2 3">
    <name type="scientific">Parascaris univalens</name>
    <name type="common">Nematode worm</name>
    <dbReference type="NCBI Taxonomy" id="6257"/>
    <lineage>
        <taxon>Eukaryota</taxon>
        <taxon>Metazoa</taxon>
        <taxon>Ecdysozoa</taxon>
        <taxon>Nematoda</taxon>
        <taxon>Chromadorea</taxon>
        <taxon>Rhabditida</taxon>
        <taxon>Spirurina</taxon>
        <taxon>Ascaridomorpha</taxon>
        <taxon>Ascaridoidea</taxon>
        <taxon>Ascarididae</taxon>
        <taxon>Parascaris</taxon>
    </lineage>
</organism>
<dbReference type="SUPFAM" id="SSF56112">
    <property type="entry name" value="Protein kinase-like (PK-like)"/>
    <property type="match status" value="1"/>
</dbReference>
<dbReference type="InterPro" id="IPR011009">
    <property type="entry name" value="Kinase-like_dom_sf"/>
</dbReference>
<dbReference type="AlphaFoldDB" id="A0A915CJ51"/>
<feature type="compositionally biased region" description="Low complexity" evidence="1">
    <location>
        <begin position="27"/>
        <end position="54"/>
    </location>
</feature>
<protein>
    <submittedName>
        <fullName evidence="3">Protein kinase domain-containing protein</fullName>
    </submittedName>
</protein>
<evidence type="ECO:0000256" key="1">
    <source>
        <dbReference type="SAM" id="MobiDB-lite"/>
    </source>
</evidence>
<dbReference type="WBParaSite" id="PgR232X_g004_t02">
    <property type="protein sequence ID" value="PgR232X_g004_t02"/>
    <property type="gene ID" value="PgR232X_g004"/>
</dbReference>
<dbReference type="InterPro" id="IPR050235">
    <property type="entry name" value="CK1_Ser-Thr_kinase"/>
</dbReference>
<dbReference type="Proteomes" id="UP000887569">
    <property type="component" value="Unplaced"/>
</dbReference>
<dbReference type="Gene3D" id="1.10.510.10">
    <property type="entry name" value="Transferase(Phosphotransferase) domain 1"/>
    <property type="match status" value="1"/>
</dbReference>
<keyword evidence="2" id="KW-1185">Reference proteome</keyword>
<reference evidence="3" key="1">
    <citation type="submission" date="2022-11" db="UniProtKB">
        <authorList>
            <consortium name="WormBaseParasite"/>
        </authorList>
    </citation>
    <scope>IDENTIFICATION</scope>
</reference>
<evidence type="ECO:0000313" key="2">
    <source>
        <dbReference type="Proteomes" id="UP000887569"/>
    </source>
</evidence>
<sequence length="494" mass="56723">MAKNDVNVADKDRSESMAIENVMQKTNAEGSANGAEGSANGAEGSANGAEGSANDATMNRTSTDDTPLKILNGLPMMETDEIFDHRFRIYGRIGWDDRVGATYFALDEKENKQVILRIDRNDNALSIVKMEAVFLREAEKHHRWIFFEQIHRQAIYRQFFYLTIYHRYGPSLIDSINYMKDHRFSHGTAARLAFDILNILEAIHKLGYLLRSMHPSMFYFDVNNRHLFLFDRTTIQIDADQLQIPAANRWVGGPQYAPIAYHRGESIKRHDEIESLFYLLIEMLTGSLPWDSARADQIEDIKEKSIQQRVLLVGLPHEYAHLQDYIMKIDGEIDYQYIGNLLKKIYQEIGEIHDLDENFDFERDPTKDELPKFILEKDMNTKDLEGKNGANAIALTDRTADTDNIGINKNQAENLTLEDENIAIGDERMIPNRSQDHHHMLIDELSAQLSNIHLQTNDGQFDAEKDNQPMEAEFPQTLNVPSNKMYGEEDHVNV</sequence>
<evidence type="ECO:0000313" key="3">
    <source>
        <dbReference type="WBParaSite" id="PgR232X_g004_t02"/>
    </source>
</evidence>
<name>A0A915CJ51_PARUN</name>
<proteinExistence type="predicted"/>